<dbReference type="CDD" id="cd00886">
    <property type="entry name" value="MogA_MoaB"/>
    <property type="match status" value="1"/>
</dbReference>
<dbReference type="EC" id="2.7.7.75" evidence="2"/>
<comment type="function">
    <text evidence="6">Catalyzes the adenylation of molybdopterin as part of the biosynthesis of the molybdenum-cofactor.</text>
</comment>
<keyword evidence="4" id="KW-0501">Molybdenum cofactor biosynthesis</keyword>
<sequence length="172" mass="17673">MTASAVGGNTGVMQITVGIITISDRASAGEYEDLGGPVLKTAAEKAGWRVQAEALIPDELPRIQETIRALSAQGCGLILTTGGTGIAQRDVTPEAIRAIMRVELPGFGEAMRMESLKITPNAILSRSLAAVVDRSLVVALPGKPSGAVECLGFVAGAIPHAVALAQRVPTSC</sequence>
<comment type="pathway">
    <text evidence="1">Cofactor biosynthesis; molybdopterin biosynthesis.</text>
</comment>
<evidence type="ECO:0000256" key="3">
    <source>
        <dbReference type="ARBA" id="ARBA00013491"/>
    </source>
</evidence>
<protein>
    <recommendedName>
        <fullName evidence="3">Molybdopterin adenylyltransferase</fullName>
        <ecNumber evidence="2">2.7.7.75</ecNumber>
    </recommendedName>
</protein>
<organism evidence="8">
    <name type="scientific">uncultured Chthoniobacterales bacterium</name>
    <dbReference type="NCBI Taxonomy" id="1836801"/>
    <lineage>
        <taxon>Bacteria</taxon>
        <taxon>Pseudomonadati</taxon>
        <taxon>Verrucomicrobiota</taxon>
        <taxon>Spartobacteria</taxon>
        <taxon>Chthoniobacterales</taxon>
        <taxon>environmental samples</taxon>
    </lineage>
</organism>
<dbReference type="SMART" id="SM00852">
    <property type="entry name" value="MoCF_biosynth"/>
    <property type="match status" value="1"/>
</dbReference>
<accession>A0A6J4HNH6</accession>
<dbReference type="AlphaFoldDB" id="A0A6J4HNH6"/>
<evidence type="ECO:0000259" key="7">
    <source>
        <dbReference type="SMART" id="SM00852"/>
    </source>
</evidence>
<dbReference type="GO" id="GO:0061598">
    <property type="term" value="F:molybdopterin adenylyltransferase activity"/>
    <property type="evidence" value="ECO:0007669"/>
    <property type="project" value="UniProtKB-EC"/>
</dbReference>
<dbReference type="InterPro" id="IPR001453">
    <property type="entry name" value="MoaB/Mog_dom"/>
</dbReference>
<dbReference type="Pfam" id="PF00994">
    <property type="entry name" value="MoCF_biosynth"/>
    <property type="match status" value="1"/>
</dbReference>
<gene>
    <name evidence="8" type="ORF">AVDCRST_MAG42-1036</name>
</gene>
<dbReference type="PANTHER" id="PTHR43764">
    <property type="entry name" value="MOLYBDENUM COFACTOR BIOSYNTHESIS"/>
    <property type="match status" value="1"/>
</dbReference>
<reference evidence="8" key="1">
    <citation type="submission" date="2020-02" db="EMBL/GenBank/DDBJ databases">
        <authorList>
            <person name="Meier V. D."/>
        </authorList>
    </citation>
    <scope>NUCLEOTIDE SEQUENCE</scope>
    <source>
        <strain evidence="8">AVDCRST_MAG42</strain>
    </source>
</reference>
<dbReference type="InterPro" id="IPR036425">
    <property type="entry name" value="MoaB/Mog-like_dom_sf"/>
</dbReference>
<dbReference type="Gene3D" id="3.40.980.10">
    <property type="entry name" value="MoaB/Mog-like domain"/>
    <property type="match status" value="1"/>
</dbReference>
<dbReference type="NCBIfam" id="TIGR00177">
    <property type="entry name" value="molyb_syn"/>
    <property type="match status" value="1"/>
</dbReference>
<dbReference type="InterPro" id="IPR008284">
    <property type="entry name" value="MoCF_biosynth_CS"/>
</dbReference>
<feature type="domain" description="MoaB/Mog" evidence="7">
    <location>
        <begin position="18"/>
        <end position="161"/>
    </location>
</feature>
<evidence type="ECO:0000313" key="8">
    <source>
        <dbReference type="EMBL" id="CAA9229222.1"/>
    </source>
</evidence>
<dbReference type="PANTHER" id="PTHR43764:SF1">
    <property type="entry name" value="MOLYBDOPTERIN MOLYBDOTRANSFERASE"/>
    <property type="match status" value="1"/>
</dbReference>
<dbReference type="GO" id="GO:0006777">
    <property type="term" value="P:Mo-molybdopterin cofactor biosynthetic process"/>
    <property type="evidence" value="ECO:0007669"/>
    <property type="project" value="UniProtKB-KW"/>
</dbReference>
<evidence type="ECO:0000256" key="4">
    <source>
        <dbReference type="ARBA" id="ARBA00023150"/>
    </source>
</evidence>
<dbReference type="PROSITE" id="PS01078">
    <property type="entry name" value="MOCF_BIOSYNTHESIS_1"/>
    <property type="match status" value="1"/>
</dbReference>
<evidence type="ECO:0000256" key="5">
    <source>
        <dbReference type="ARBA" id="ARBA00051131"/>
    </source>
</evidence>
<evidence type="ECO:0000256" key="6">
    <source>
        <dbReference type="ARBA" id="ARBA00058212"/>
    </source>
</evidence>
<name>A0A6J4HNH6_9BACT</name>
<dbReference type="EMBL" id="CADCTA010000050">
    <property type="protein sequence ID" value="CAA9229222.1"/>
    <property type="molecule type" value="Genomic_DNA"/>
</dbReference>
<evidence type="ECO:0000256" key="1">
    <source>
        <dbReference type="ARBA" id="ARBA00005046"/>
    </source>
</evidence>
<dbReference type="UniPathway" id="UPA00344"/>
<dbReference type="SUPFAM" id="SSF53218">
    <property type="entry name" value="Molybdenum cofactor biosynthesis proteins"/>
    <property type="match status" value="1"/>
</dbReference>
<comment type="catalytic activity">
    <reaction evidence="5">
        <text>molybdopterin + ATP + H(+) = adenylyl-molybdopterin + diphosphate</text>
        <dbReference type="Rhea" id="RHEA:31331"/>
        <dbReference type="ChEBI" id="CHEBI:15378"/>
        <dbReference type="ChEBI" id="CHEBI:30616"/>
        <dbReference type="ChEBI" id="CHEBI:33019"/>
        <dbReference type="ChEBI" id="CHEBI:58698"/>
        <dbReference type="ChEBI" id="CHEBI:62727"/>
        <dbReference type="EC" id="2.7.7.75"/>
    </reaction>
</comment>
<proteinExistence type="predicted"/>
<evidence type="ECO:0000256" key="2">
    <source>
        <dbReference type="ARBA" id="ARBA00012509"/>
    </source>
</evidence>
<dbReference type="InterPro" id="IPR051920">
    <property type="entry name" value="MPT_Adenylyltrnsfr/MoaC-Rel"/>
</dbReference>